<dbReference type="OrthoDB" id="154490at2"/>
<proteinExistence type="inferred from homology"/>
<evidence type="ECO:0000256" key="10">
    <source>
        <dbReference type="ARBA" id="ARBA00048970"/>
    </source>
</evidence>
<reference evidence="14 15" key="1">
    <citation type="submission" date="2017-02" db="EMBL/GenBank/DDBJ databases">
        <authorList>
            <person name="Peterson S.W."/>
        </authorList>
    </citation>
    <scope>NUCLEOTIDE SEQUENCE [LARGE SCALE GENOMIC DNA]</scope>
    <source>
        <strain evidence="14 15">ATCC BAA-909</strain>
    </source>
</reference>
<evidence type="ECO:0000256" key="5">
    <source>
        <dbReference type="ARBA" id="ARBA00037569"/>
    </source>
</evidence>
<dbReference type="GeneID" id="303366656"/>
<dbReference type="PANTHER" id="PTHR10920:SF18">
    <property type="entry name" value="RRNA METHYLTRANSFERASE 2, MITOCHONDRIAL"/>
    <property type="match status" value="1"/>
</dbReference>
<evidence type="ECO:0000259" key="13">
    <source>
        <dbReference type="Pfam" id="PF01728"/>
    </source>
</evidence>
<comment type="catalytic activity">
    <reaction evidence="10 11">
        <text>uridine(2552) in 23S rRNA + S-adenosyl-L-methionine = 2'-O-methyluridine(2552) in 23S rRNA + S-adenosyl-L-homocysteine + H(+)</text>
        <dbReference type="Rhea" id="RHEA:42720"/>
        <dbReference type="Rhea" id="RHEA-COMP:10202"/>
        <dbReference type="Rhea" id="RHEA-COMP:10203"/>
        <dbReference type="ChEBI" id="CHEBI:15378"/>
        <dbReference type="ChEBI" id="CHEBI:57856"/>
        <dbReference type="ChEBI" id="CHEBI:59789"/>
        <dbReference type="ChEBI" id="CHEBI:65315"/>
        <dbReference type="ChEBI" id="CHEBI:74478"/>
        <dbReference type="EC" id="2.1.1.166"/>
    </reaction>
</comment>
<keyword evidence="1 11" id="KW-0698">rRNA processing</keyword>
<gene>
    <name evidence="11" type="primary">rlmE</name>
    <name evidence="11" type="synonym">ftsJ</name>
    <name evidence="11" type="synonym">rrmJ</name>
    <name evidence="14" type="ORF">SAMN02745152_00386</name>
</gene>
<dbReference type="GO" id="GO:0008650">
    <property type="term" value="F:rRNA (uridine-2'-O-)-methyltransferase activity"/>
    <property type="evidence" value="ECO:0007669"/>
    <property type="project" value="UniProtKB-UniRule"/>
</dbReference>
<dbReference type="STRING" id="225004.SAMN02745152_00386"/>
<feature type="binding site" evidence="11">
    <location>
        <position position="55"/>
    </location>
    <ligand>
        <name>S-adenosyl-L-methionine</name>
        <dbReference type="ChEBI" id="CHEBI:59789"/>
    </ligand>
</feature>
<dbReference type="Proteomes" id="UP000190395">
    <property type="component" value="Unassembled WGS sequence"/>
</dbReference>
<evidence type="ECO:0000256" key="3">
    <source>
        <dbReference type="ARBA" id="ARBA00022679"/>
    </source>
</evidence>
<dbReference type="InterPro" id="IPR029063">
    <property type="entry name" value="SAM-dependent_MTases_sf"/>
</dbReference>
<feature type="binding site" evidence="11">
    <location>
        <position position="114"/>
    </location>
    <ligand>
        <name>S-adenosyl-L-methionine</name>
        <dbReference type="ChEBI" id="CHEBI:59789"/>
    </ligand>
</feature>
<dbReference type="EC" id="2.1.1.166" evidence="6 11"/>
<evidence type="ECO:0000256" key="1">
    <source>
        <dbReference type="ARBA" id="ARBA00022552"/>
    </source>
</evidence>
<evidence type="ECO:0000256" key="2">
    <source>
        <dbReference type="ARBA" id="ARBA00022603"/>
    </source>
</evidence>
<dbReference type="Pfam" id="PF01728">
    <property type="entry name" value="FtsJ"/>
    <property type="match status" value="1"/>
</dbReference>
<comment type="similarity">
    <text evidence="11">Belongs to the class I-like SAM-binding methyltransferase superfamily. RNA methyltransferase RlmE family.</text>
</comment>
<evidence type="ECO:0000313" key="14">
    <source>
        <dbReference type="EMBL" id="SJZ49978.1"/>
    </source>
</evidence>
<dbReference type="InterPro" id="IPR050082">
    <property type="entry name" value="RNA_methyltr_RlmE"/>
</dbReference>
<evidence type="ECO:0000256" key="12">
    <source>
        <dbReference type="PIRSR" id="PIRSR005461-1"/>
    </source>
</evidence>
<feature type="domain" description="Ribosomal RNA methyltransferase FtsJ" evidence="13">
    <location>
        <begin position="21"/>
        <end position="196"/>
    </location>
</feature>
<dbReference type="PANTHER" id="PTHR10920">
    <property type="entry name" value="RIBOSOMAL RNA METHYLTRANSFERASE"/>
    <property type="match status" value="1"/>
</dbReference>
<dbReference type="PIRSF" id="PIRSF005461">
    <property type="entry name" value="23S_rRNA_mtase"/>
    <property type="match status" value="1"/>
</dbReference>
<feature type="binding site" evidence="11">
    <location>
        <position position="53"/>
    </location>
    <ligand>
        <name>S-adenosyl-L-methionine</name>
        <dbReference type="ChEBI" id="CHEBI:59789"/>
    </ligand>
</feature>
<dbReference type="GO" id="GO:0005737">
    <property type="term" value="C:cytoplasm"/>
    <property type="evidence" value="ECO:0007669"/>
    <property type="project" value="UniProtKB-SubCell"/>
</dbReference>
<name>A0A1T4L5S4_9SPIR</name>
<evidence type="ECO:0000256" key="4">
    <source>
        <dbReference type="ARBA" id="ARBA00022691"/>
    </source>
</evidence>
<evidence type="ECO:0000256" key="7">
    <source>
        <dbReference type="ARBA" id="ARBA00041129"/>
    </source>
</evidence>
<keyword evidence="11" id="KW-0963">Cytoplasm</keyword>
<keyword evidence="3 11" id="KW-0808">Transferase</keyword>
<keyword evidence="2 11" id="KW-0489">Methyltransferase</keyword>
<keyword evidence="4 11" id="KW-0949">S-adenosyl-L-methionine</keyword>
<organism evidence="14 15">
    <name type="scientific">Treponema berlinense</name>
    <dbReference type="NCBI Taxonomy" id="225004"/>
    <lineage>
        <taxon>Bacteria</taxon>
        <taxon>Pseudomonadati</taxon>
        <taxon>Spirochaetota</taxon>
        <taxon>Spirochaetia</taxon>
        <taxon>Spirochaetales</taxon>
        <taxon>Treponemataceae</taxon>
        <taxon>Treponema</taxon>
    </lineage>
</organism>
<evidence type="ECO:0000256" key="9">
    <source>
        <dbReference type="ARBA" id="ARBA00042745"/>
    </source>
</evidence>
<evidence type="ECO:0000256" key="11">
    <source>
        <dbReference type="HAMAP-Rule" id="MF_01547"/>
    </source>
</evidence>
<dbReference type="RefSeq" id="WP_078930152.1">
    <property type="nucleotide sequence ID" value="NZ_FUXC01000002.1"/>
</dbReference>
<evidence type="ECO:0000313" key="15">
    <source>
        <dbReference type="Proteomes" id="UP000190395"/>
    </source>
</evidence>
<feature type="active site" description="Proton acceptor" evidence="11 12">
    <location>
        <position position="154"/>
    </location>
</feature>
<protein>
    <recommendedName>
        <fullName evidence="7 11">Ribosomal RNA large subunit methyltransferase E</fullName>
        <ecNumber evidence="6 11">2.1.1.166</ecNumber>
    </recommendedName>
    <alternativeName>
        <fullName evidence="9 11">23S rRNA Um2552 methyltransferase</fullName>
    </alternativeName>
    <alternativeName>
        <fullName evidence="8 11">rRNA (uridine-2'-O-)-methyltransferase</fullName>
    </alternativeName>
</protein>
<comment type="subcellular location">
    <subcellularLocation>
        <location evidence="11">Cytoplasm</location>
    </subcellularLocation>
</comment>
<accession>A0A1T4L5S4</accession>
<sequence>MASNSYEKPDFWSQKAFSEGYSARSVYKLKEIDEKFHILKKNSTVLDLGAAPGSWTTFLLRNLSPESKVVSCDLNPLAKDVKGDNLVFIQGDLTDKTILETIKKEGPFDLVVCDAAPKTTGNRIVDTARSQGLVKMAIYYAQTMLRPGGNFAVKVFQNGDQQSLLKMMREVFTSAKGFKPVACRAESFETYLIGINKKNV</sequence>
<keyword evidence="15" id="KW-1185">Reference proteome</keyword>
<dbReference type="InterPro" id="IPR002877">
    <property type="entry name" value="RNA_MeTrfase_FtsJ_dom"/>
</dbReference>
<dbReference type="AlphaFoldDB" id="A0A1T4L5S4"/>
<dbReference type="SUPFAM" id="SSF53335">
    <property type="entry name" value="S-adenosyl-L-methionine-dependent methyltransferases"/>
    <property type="match status" value="1"/>
</dbReference>
<evidence type="ECO:0000256" key="6">
    <source>
        <dbReference type="ARBA" id="ARBA00038861"/>
    </source>
</evidence>
<dbReference type="InterPro" id="IPR015507">
    <property type="entry name" value="rRNA-MeTfrase_E"/>
</dbReference>
<feature type="binding site" evidence="11">
    <location>
        <position position="92"/>
    </location>
    <ligand>
        <name>S-adenosyl-L-methionine</name>
        <dbReference type="ChEBI" id="CHEBI:59789"/>
    </ligand>
</feature>
<comment type="function">
    <text evidence="5 11">Specifically methylates the uridine in position 2552 of 23S rRNA at the 2'-O position of the ribose in the fully assembled 50S ribosomal subunit.</text>
</comment>
<dbReference type="HAMAP" id="MF_01547">
    <property type="entry name" value="RNA_methyltr_E"/>
    <property type="match status" value="1"/>
</dbReference>
<feature type="binding site" evidence="11">
    <location>
        <position position="73"/>
    </location>
    <ligand>
        <name>S-adenosyl-L-methionine</name>
        <dbReference type="ChEBI" id="CHEBI:59789"/>
    </ligand>
</feature>
<dbReference type="Gene3D" id="3.40.50.150">
    <property type="entry name" value="Vaccinia Virus protein VP39"/>
    <property type="match status" value="1"/>
</dbReference>
<dbReference type="EMBL" id="FUXC01000002">
    <property type="protein sequence ID" value="SJZ49978.1"/>
    <property type="molecule type" value="Genomic_DNA"/>
</dbReference>
<evidence type="ECO:0000256" key="8">
    <source>
        <dbReference type="ARBA" id="ARBA00041995"/>
    </source>
</evidence>